<evidence type="ECO:0000313" key="3">
    <source>
        <dbReference type="Proteomes" id="UP000008062"/>
    </source>
</evidence>
<feature type="region of interest" description="Disordered" evidence="1">
    <location>
        <begin position="58"/>
        <end position="100"/>
    </location>
</feature>
<feature type="compositionally biased region" description="Basic and acidic residues" evidence="1">
    <location>
        <begin position="21"/>
        <end position="38"/>
    </location>
</feature>
<dbReference type="HOGENOM" id="CLU_2313002_0_0_1"/>
<dbReference type="KEGG" id="ztr:MYCGRDRAFT_80824"/>
<sequence>MSSTGGDGHQGGINEDVEADELTRISEARLDGEGHAEATEFGDFIEPDAEVDALVEDEGVLPESAVNGEVHEEQEADDGSDQDYPQLRRSQEGDVSREDL</sequence>
<feature type="non-terminal residue" evidence="2">
    <location>
        <position position="100"/>
    </location>
</feature>
<dbReference type="GeneID" id="13396953"/>
<keyword evidence="3" id="KW-1185">Reference proteome</keyword>
<name>F9XC98_ZYMTI</name>
<dbReference type="Proteomes" id="UP000008062">
    <property type="component" value="Chromosome 5"/>
</dbReference>
<feature type="region of interest" description="Disordered" evidence="1">
    <location>
        <begin position="1"/>
        <end position="45"/>
    </location>
</feature>
<feature type="compositionally biased region" description="Acidic residues" evidence="1">
    <location>
        <begin position="72"/>
        <end position="81"/>
    </location>
</feature>
<evidence type="ECO:0000313" key="2">
    <source>
        <dbReference type="EMBL" id="EGP87170.1"/>
    </source>
</evidence>
<gene>
    <name evidence="2" type="ORF">MYCGRDRAFT_80824</name>
</gene>
<dbReference type="RefSeq" id="XP_003852194.1">
    <property type="nucleotide sequence ID" value="XM_003852146.1"/>
</dbReference>
<protein>
    <submittedName>
        <fullName evidence="2">Uncharacterized protein</fullName>
    </submittedName>
</protein>
<dbReference type="AlphaFoldDB" id="F9XC98"/>
<dbReference type="EMBL" id="CM001200">
    <property type="protein sequence ID" value="EGP87170.1"/>
    <property type="molecule type" value="Genomic_DNA"/>
</dbReference>
<feature type="compositionally biased region" description="Basic and acidic residues" evidence="1">
    <location>
        <begin position="89"/>
        <end position="100"/>
    </location>
</feature>
<dbReference type="InParanoid" id="F9XC98"/>
<dbReference type="STRING" id="336722.F9XC98"/>
<proteinExistence type="predicted"/>
<reference evidence="2 3" key="1">
    <citation type="journal article" date="2011" name="PLoS Genet.">
        <title>Finished genome of the fungal wheat pathogen Mycosphaerella graminicola reveals dispensome structure, chromosome plasticity, and stealth pathogenesis.</title>
        <authorList>
            <person name="Goodwin S.B."/>
            <person name="Ben M'barek S."/>
            <person name="Dhillon B."/>
            <person name="Wittenberg A.H.J."/>
            <person name="Crane C.F."/>
            <person name="Hane J.K."/>
            <person name="Foster A.J."/>
            <person name="Van der Lee T.A.J."/>
            <person name="Grimwood J."/>
            <person name="Aerts A."/>
            <person name="Antoniw J."/>
            <person name="Bailey A."/>
            <person name="Bluhm B."/>
            <person name="Bowler J."/>
            <person name="Bristow J."/>
            <person name="van der Burgt A."/>
            <person name="Canto-Canche B."/>
            <person name="Churchill A.C.L."/>
            <person name="Conde-Ferraez L."/>
            <person name="Cools H.J."/>
            <person name="Coutinho P.M."/>
            <person name="Csukai M."/>
            <person name="Dehal P."/>
            <person name="De Wit P."/>
            <person name="Donzelli B."/>
            <person name="van de Geest H.C."/>
            <person name="van Ham R.C.H.J."/>
            <person name="Hammond-Kosack K.E."/>
            <person name="Henrissat B."/>
            <person name="Kilian A."/>
            <person name="Kobayashi A.K."/>
            <person name="Koopmann E."/>
            <person name="Kourmpetis Y."/>
            <person name="Kuzniar A."/>
            <person name="Lindquist E."/>
            <person name="Lombard V."/>
            <person name="Maliepaard C."/>
            <person name="Martins N."/>
            <person name="Mehrabi R."/>
            <person name="Nap J.P.H."/>
            <person name="Ponomarenko A."/>
            <person name="Rudd J.J."/>
            <person name="Salamov A."/>
            <person name="Schmutz J."/>
            <person name="Schouten H.J."/>
            <person name="Shapiro H."/>
            <person name="Stergiopoulos I."/>
            <person name="Torriani S.F.F."/>
            <person name="Tu H."/>
            <person name="de Vries R.P."/>
            <person name="Waalwijk C."/>
            <person name="Ware S.B."/>
            <person name="Wiebenga A."/>
            <person name="Zwiers L.-H."/>
            <person name="Oliver R.P."/>
            <person name="Grigoriev I.V."/>
            <person name="Kema G.H.J."/>
        </authorList>
    </citation>
    <scope>NUCLEOTIDE SEQUENCE [LARGE SCALE GENOMIC DNA]</scope>
    <source>
        <strain evidence="3">CBS 115943 / IPO323</strain>
    </source>
</reference>
<organism evidence="2 3">
    <name type="scientific">Zymoseptoria tritici (strain CBS 115943 / IPO323)</name>
    <name type="common">Speckled leaf blotch fungus</name>
    <name type="synonym">Septoria tritici</name>
    <dbReference type="NCBI Taxonomy" id="336722"/>
    <lineage>
        <taxon>Eukaryota</taxon>
        <taxon>Fungi</taxon>
        <taxon>Dikarya</taxon>
        <taxon>Ascomycota</taxon>
        <taxon>Pezizomycotina</taxon>
        <taxon>Dothideomycetes</taxon>
        <taxon>Dothideomycetidae</taxon>
        <taxon>Mycosphaerellales</taxon>
        <taxon>Mycosphaerellaceae</taxon>
        <taxon>Zymoseptoria</taxon>
    </lineage>
</organism>
<feature type="compositionally biased region" description="Gly residues" evidence="1">
    <location>
        <begin position="1"/>
        <end position="11"/>
    </location>
</feature>
<accession>F9XC98</accession>
<evidence type="ECO:0000256" key="1">
    <source>
        <dbReference type="SAM" id="MobiDB-lite"/>
    </source>
</evidence>